<dbReference type="PROSITE" id="PS51257">
    <property type="entry name" value="PROKAR_LIPOPROTEIN"/>
    <property type="match status" value="1"/>
</dbReference>
<comment type="PTM">
    <text evidence="9 10">Binds 4 heme groups per subunit.</text>
</comment>
<evidence type="ECO:0000256" key="1">
    <source>
        <dbReference type="ARBA" id="ARBA00003196"/>
    </source>
</evidence>
<dbReference type="Proteomes" id="UP000676246">
    <property type="component" value="Unassembled WGS sequence"/>
</dbReference>
<evidence type="ECO:0000256" key="8">
    <source>
        <dbReference type="ARBA" id="ARBA00023004"/>
    </source>
</evidence>
<evidence type="ECO:0000256" key="5">
    <source>
        <dbReference type="ARBA" id="ARBA00022617"/>
    </source>
</evidence>
<proteinExistence type="predicted"/>
<dbReference type="GO" id="GO:0019684">
    <property type="term" value="P:photosynthesis, light reaction"/>
    <property type="evidence" value="ECO:0007669"/>
    <property type="project" value="InterPro"/>
</dbReference>
<evidence type="ECO:0000256" key="6">
    <source>
        <dbReference type="ARBA" id="ARBA00022723"/>
    </source>
</evidence>
<keyword evidence="5 9" id="KW-0349">Heme</keyword>
<evidence type="ECO:0000313" key="15">
    <source>
        <dbReference type="Proteomes" id="UP000676246"/>
    </source>
</evidence>
<feature type="binding site" description="covalent" evidence="10">
    <location>
        <position position="315"/>
    </location>
    <ligand>
        <name>heme</name>
        <dbReference type="ChEBI" id="CHEBI:30413"/>
        <label>4</label>
    </ligand>
</feature>
<keyword evidence="15" id="KW-1185">Reference proteome</keyword>
<evidence type="ECO:0000256" key="2">
    <source>
        <dbReference type="ARBA" id="ARBA00015978"/>
    </source>
</evidence>
<feature type="binding site" description="covalent" evidence="10">
    <location>
        <position position="155"/>
    </location>
    <ligand>
        <name>heme</name>
        <dbReference type="ChEBI" id="CHEBI:30413"/>
        <label>2</label>
    </ligand>
</feature>
<evidence type="ECO:0000256" key="11">
    <source>
        <dbReference type="PIRSR" id="PIRSR000017-2"/>
    </source>
</evidence>
<dbReference type="SUPFAM" id="SSF48695">
    <property type="entry name" value="Multiheme cytochromes"/>
    <property type="match status" value="1"/>
</dbReference>
<name>A0A941BAZ6_9BURK</name>
<dbReference type="PIRSF" id="PIRSF000017">
    <property type="entry name" value="RC_cytochrome"/>
    <property type="match status" value="1"/>
</dbReference>
<dbReference type="Pfam" id="PF02276">
    <property type="entry name" value="CytoC_RC"/>
    <property type="match status" value="1"/>
</dbReference>
<feature type="binding site" description="axial binding residue" evidence="11">
    <location>
        <position position="147"/>
    </location>
    <ligand>
        <name>heme</name>
        <dbReference type="ChEBI" id="CHEBI:30413"/>
        <label>4</label>
    </ligand>
    <ligandPart>
        <name>Fe</name>
        <dbReference type="ChEBI" id="CHEBI:18248"/>
    </ligandPart>
</feature>
<dbReference type="InterPro" id="IPR023119">
    <property type="entry name" value="Multihaem_cyt_PRC_cyt_su-like"/>
</dbReference>
<keyword evidence="8 9" id="KW-0408">Iron</keyword>
<sequence length="358" mass="38047">MKNTPHRGLLAAALSLCALLAGCERPPMESQQTGYRGTAMGQVSNPRLTEPLLAAQTLPEPLPAVPAPPGSPLAKDVFKNVKVLGDLPVGEFTRTMQAITNWVSPQQGCAYCHAQGAELSDDSLYTKVVARKMLTMTRHLNADWQSHVQQTGVTCYTCHRGQPVPAAVWFNQDGGKHAGGASALGYGQNHPSMQAGLTSLDVNVLSRYLVGAEPIRTGTPQALPMGSPMTIRQTENTFGLMIHMSESLGVNCTHCHNTRSHTEWSQSPLARTQAYHGIRMARELNNQYLLPLTSVFPDHRKGPGGDVAKISCATCHQGVNKPLAGQSMLKDHPALGGVPMGTATATPPAAATTAAAPN</sequence>
<keyword evidence="6 9" id="KW-0479">Metal-binding</keyword>
<feature type="region of interest" description="Disordered" evidence="12">
    <location>
        <begin position="335"/>
        <end position="358"/>
    </location>
</feature>
<dbReference type="GO" id="GO:0030077">
    <property type="term" value="C:plasma membrane light-harvesting complex"/>
    <property type="evidence" value="ECO:0007669"/>
    <property type="project" value="InterPro"/>
</dbReference>
<reference evidence="14 15" key="1">
    <citation type="submission" date="2021-04" db="EMBL/GenBank/DDBJ databases">
        <title>The genome sequence of Ideonella sp. 3Y2.</title>
        <authorList>
            <person name="Liu Y."/>
        </authorList>
    </citation>
    <scope>NUCLEOTIDE SEQUENCE [LARGE SCALE GENOMIC DNA]</scope>
    <source>
        <strain evidence="14 15">3Y2</strain>
    </source>
</reference>
<comment type="caution">
    <text evidence="14">The sequence shown here is derived from an EMBL/GenBank/DDBJ whole genome shotgun (WGS) entry which is preliminary data.</text>
</comment>
<feature type="binding site" description="axial binding residue" evidence="11">
    <location>
        <position position="159"/>
    </location>
    <ligand>
        <name>heme</name>
        <dbReference type="ChEBI" id="CHEBI:30413"/>
        <label>2</label>
    </ligand>
    <ligandPart>
        <name>Fe</name>
        <dbReference type="ChEBI" id="CHEBI:18248"/>
    </ligandPart>
</feature>
<evidence type="ECO:0000256" key="13">
    <source>
        <dbReference type="SAM" id="SignalP"/>
    </source>
</evidence>
<feature type="binding site" description="covalent" evidence="10">
    <location>
        <position position="312"/>
    </location>
    <ligand>
        <name>heme</name>
        <dbReference type="ChEBI" id="CHEBI:30413"/>
        <label>4</label>
    </ligand>
</feature>
<dbReference type="GO" id="GO:0005506">
    <property type="term" value="F:iron ion binding"/>
    <property type="evidence" value="ECO:0007669"/>
    <property type="project" value="InterPro"/>
</dbReference>
<feature type="binding site" description="axial binding residue" evidence="11">
    <location>
        <position position="241"/>
    </location>
    <ligand>
        <name>heme</name>
        <dbReference type="ChEBI" id="CHEBI:30413"/>
        <label>3</label>
    </ligand>
    <ligandPart>
        <name>Fe</name>
        <dbReference type="ChEBI" id="CHEBI:18248"/>
    </ligandPart>
</feature>
<keyword evidence="7 9" id="KW-0249">Electron transport</keyword>
<feature type="binding site" description="covalent" evidence="10">
    <location>
        <position position="255"/>
    </location>
    <ligand>
        <name>heme</name>
        <dbReference type="ChEBI" id="CHEBI:30413"/>
        <label>3</label>
    </ligand>
</feature>
<comment type="function">
    <text evidence="1 9">The reaction center of purple bacteria contains a tightly bound cytochrome molecule which re-reduces the photo oxidized primary electron donor.</text>
</comment>
<dbReference type="NCBIfam" id="NF040706">
    <property type="entry name" value="photo_cyt_PufC"/>
    <property type="match status" value="1"/>
</dbReference>
<keyword evidence="9" id="KW-0674">Reaction center</keyword>
<evidence type="ECO:0000256" key="7">
    <source>
        <dbReference type="ARBA" id="ARBA00022982"/>
    </source>
</evidence>
<dbReference type="CDD" id="cd09224">
    <property type="entry name" value="CytoC_RC"/>
    <property type="match status" value="1"/>
</dbReference>
<dbReference type="EMBL" id="JAGQDD010000003">
    <property type="protein sequence ID" value="MBQ0930330.1"/>
    <property type="molecule type" value="Genomic_DNA"/>
</dbReference>
<dbReference type="InterPro" id="IPR003158">
    <property type="entry name" value="Photosyn_RC_cyt_c-su"/>
</dbReference>
<feature type="signal peptide" evidence="13">
    <location>
        <begin position="1"/>
        <end position="21"/>
    </location>
</feature>
<accession>A0A941BAZ6</accession>
<evidence type="ECO:0000256" key="3">
    <source>
        <dbReference type="ARBA" id="ARBA00022448"/>
    </source>
</evidence>
<feature type="binding site" description="covalent" evidence="10">
    <location>
        <position position="158"/>
    </location>
    <ligand>
        <name>heme</name>
        <dbReference type="ChEBI" id="CHEBI:30413"/>
        <label>2</label>
    </ligand>
</feature>
<feature type="binding site" description="axial binding residue" evidence="11">
    <location>
        <position position="133"/>
    </location>
    <ligand>
        <name>heme</name>
        <dbReference type="ChEBI" id="CHEBI:30413"/>
        <label>2</label>
    </ligand>
    <ligandPart>
        <name>Fe</name>
        <dbReference type="ChEBI" id="CHEBI:18248"/>
    </ligandPart>
</feature>
<feature type="binding site" description="covalent" evidence="10">
    <location>
        <position position="252"/>
    </location>
    <ligand>
        <name>heme</name>
        <dbReference type="ChEBI" id="CHEBI:30413"/>
        <label>3</label>
    </ligand>
</feature>
<feature type="binding site" description="covalent" evidence="10">
    <location>
        <position position="109"/>
    </location>
    <ligand>
        <name>heme</name>
        <dbReference type="ChEBI" id="CHEBI:30413"/>
        <label>1</label>
    </ligand>
</feature>
<gene>
    <name evidence="14" type="ORF">KAK03_07505</name>
</gene>
<evidence type="ECO:0000313" key="14">
    <source>
        <dbReference type="EMBL" id="MBQ0930330.1"/>
    </source>
</evidence>
<feature type="binding site" description="axial binding residue" evidence="11">
    <location>
        <position position="256"/>
    </location>
    <ligand>
        <name>heme</name>
        <dbReference type="ChEBI" id="CHEBI:30413"/>
        <label>3</label>
    </ligand>
    <ligandPart>
        <name>Fe</name>
        <dbReference type="ChEBI" id="CHEBI:18248"/>
    </ligandPart>
</feature>
<protein>
    <recommendedName>
        <fullName evidence="2 9">Photosynthetic reaction center cytochrome c subunit</fullName>
    </recommendedName>
</protein>
<evidence type="ECO:0000256" key="4">
    <source>
        <dbReference type="ARBA" id="ARBA00022531"/>
    </source>
</evidence>
<feature type="compositionally biased region" description="Low complexity" evidence="12">
    <location>
        <begin position="342"/>
        <end position="358"/>
    </location>
</feature>
<dbReference type="RefSeq" id="WP_210852933.1">
    <property type="nucleotide sequence ID" value="NZ_JAGQDD010000003.1"/>
</dbReference>
<feature type="chain" id="PRO_5037208764" description="Photosynthetic reaction center cytochrome c subunit" evidence="13">
    <location>
        <begin position="22"/>
        <end position="358"/>
    </location>
</feature>
<keyword evidence="13" id="KW-0732">Signal</keyword>
<dbReference type="Gene3D" id="1.10.468.10">
    <property type="entry name" value="Photosynthetic Reaction Center, subunit C, domain 2"/>
    <property type="match status" value="2"/>
</dbReference>
<feature type="binding site" description="axial binding residue" evidence="11">
    <location>
        <position position="113"/>
    </location>
    <ligand>
        <name>heme</name>
        <dbReference type="ChEBI" id="CHEBI:30413"/>
        <label>1</label>
    </ligand>
    <ligandPart>
        <name>Fe</name>
        <dbReference type="ChEBI" id="CHEBI:18248"/>
    </ligandPart>
</feature>
<feature type="binding site" description="axial binding residue" evidence="11">
    <location>
        <position position="316"/>
    </location>
    <ligand>
        <name>heme</name>
        <dbReference type="ChEBI" id="CHEBI:30413"/>
        <label>4</label>
    </ligand>
    <ligandPart>
        <name>Fe</name>
        <dbReference type="ChEBI" id="CHEBI:18248"/>
    </ligandPart>
</feature>
<evidence type="ECO:0000256" key="10">
    <source>
        <dbReference type="PIRSR" id="PIRSR000017-1"/>
    </source>
</evidence>
<dbReference type="GO" id="GO:0009055">
    <property type="term" value="F:electron transfer activity"/>
    <property type="evidence" value="ECO:0007669"/>
    <property type="project" value="InterPro"/>
</dbReference>
<dbReference type="GO" id="GO:0020037">
    <property type="term" value="F:heme binding"/>
    <property type="evidence" value="ECO:0007669"/>
    <property type="project" value="InterPro"/>
</dbReference>
<organism evidence="14 15">
    <name type="scientific">Ideonella alba</name>
    <dbReference type="NCBI Taxonomy" id="2824118"/>
    <lineage>
        <taxon>Bacteria</taxon>
        <taxon>Pseudomonadati</taxon>
        <taxon>Pseudomonadota</taxon>
        <taxon>Betaproteobacteria</taxon>
        <taxon>Burkholderiales</taxon>
        <taxon>Sphaerotilaceae</taxon>
        <taxon>Ideonella</taxon>
    </lineage>
</organism>
<evidence type="ECO:0000256" key="12">
    <source>
        <dbReference type="SAM" id="MobiDB-lite"/>
    </source>
</evidence>
<keyword evidence="3 9" id="KW-0813">Transport</keyword>
<feature type="binding site" description="axial binding residue" evidence="11">
    <location>
        <position position="96"/>
    </location>
    <ligand>
        <name>heme</name>
        <dbReference type="ChEBI" id="CHEBI:30413"/>
        <label>1</label>
    </ligand>
    <ligandPart>
        <name>Fe</name>
        <dbReference type="ChEBI" id="CHEBI:18248"/>
    </ligandPart>
</feature>
<dbReference type="AlphaFoldDB" id="A0A941BAZ6"/>
<dbReference type="InterPro" id="IPR036280">
    <property type="entry name" value="Multihaem_cyt_sf"/>
</dbReference>
<evidence type="ECO:0000256" key="9">
    <source>
        <dbReference type="PIRNR" id="PIRNR000017"/>
    </source>
</evidence>
<keyword evidence="4 9" id="KW-0602">Photosynthesis</keyword>
<feature type="binding site" description="covalent" evidence="10">
    <location>
        <position position="112"/>
    </location>
    <ligand>
        <name>heme</name>
        <dbReference type="ChEBI" id="CHEBI:30413"/>
        <label>1</label>
    </ligand>
</feature>